<sequence length="88" mass="9552">MADPTLEGRYPVRGLYQALAIAAMCVQEQPTMRPVIGDVVTALNYLASQKYDPSTPSAQSSGKATGSSSSRTRREDREDCMTFGIVHI</sequence>
<accession>A0A096PES7</accession>
<dbReference type="AlphaFoldDB" id="A0A096PES7"/>
<comment type="subcellular location">
    <subcellularLocation>
        <location evidence="1">Membrane</location>
    </subcellularLocation>
</comment>
<feature type="region of interest" description="Disordered" evidence="3">
    <location>
        <begin position="51"/>
        <end position="78"/>
    </location>
</feature>
<reference evidence="4" key="1">
    <citation type="submission" date="2013-05" db="EMBL/GenBank/DDBJ databases">
        <title>Draft genome sequences of six wheat associated Fusarium spp. isolates.</title>
        <authorList>
            <person name="Moolhuijzen P.M."/>
            <person name="Manners J.M."/>
            <person name="Wilcox S."/>
            <person name="Bellgard M.I."/>
            <person name="Gardiner D.M."/>
        </authorList>
    </citation>
    <scope>NUCLEOTIDE SEQUENCE</scope>
    <source>
        <strain evidence="4">CS5907</strain>
        <strain evidence="4">CS5907</strain>
    </source>
</reference>
<dbReference type="GO" id="GO:0004674">
    <property type="term" value="F:protein serine/threonine kinase activity"/>
    <property type="evidence" value="ECO:0007669"/>
    <property type="project" value="UniProtKB-KW"/>
</dbReference>
<evidence type="ECO:0000256" key="3">
    <source>
        <dbReference type="SAM" id="MobiDB-lite"/>
    </source>
</evidence>
<evidence type="ECO:0000256" key="2">
    <source>
        <dbReference type="ARBA" id="ARBA00023136"/>
    </source>
</evidence>
<gene>
    <name evidence="4" type="ORF">BN851_0072220</name>
</gene>
<dbReference type="PANTHER" id="PTHR47985">
    <property type="entry name" value="OS07G0668900 PROTEIN"/>
    <property type="match status" value="1"/>
</dbReference>
<protein>
    <submittedName>
        <fullName evidence="4">WGS project CBMG000000000 data, contig CS5907-c001415</fullName>
    </submittedName>
</protein>
<dbReference type="PANTHER" id="PTHR47985:SF41">
    <property type="entry name" value="SERINE_THREONINE-PROTEIN KINASE PBL5-RELATED"/>
    <property type="match status" value="1"/>
</dbReference>
<dbReference type="GO" id="GO:0016020">
    <property type="term" value="C:membrane"/>
    <property type="evidence" value="ECO:0007669"/>
    <property type="project" value="UniProtKB-SubCell"/>
</dbReference>
<keyword evidence="2" id="KW-0472">Membrane</keyword>
<name>A0A096PES7_9HYPO</name>
<comment type="caution">
    <text evidence="4">The sequence shown here is derived from an EMBL/GenBank/DDBJ whole genome shotgun (WGS) entry which is preliminary data.</text>
</comment>
<proteinExistence type="predicted"/>
<feature type="compositionally biased region" description="Low complexity" evidence="3">
    <location>
        <begin position="57"/>
        <end position="70"/>
    </location>
</feature>
<evidence type="ECO:0000313" key="4">
    <source>
        <dbReference type="EMBL" id="CEG03586.1"/>
    </source>
</evidence>
<organism evidence="4">
    <name type="scientific">Fusarium acuminatum CS5907</name>
    <dbReference type="NCBI Taxonomy" id="1318461"/>
    <lineage>
        <taxon>Eukaryota</taxon>
        <taxon>Fungi</taxon>
        <taxon>Dikarya</taxon>
        <taxon>Ascomycota</taxon>
        <taxon>Pezizomycotina</taxon>
        <taxon>Sordariomycetes</taxon>
        <taxon>Hypocreomycetidae</taxon>
        <taxon>Hypocreales</taxon>
        <taxon>Nectriaceae</taxon>
        <taxon>Fusarium</taxon>
        <taxon>Fusarium tricinctum species complex</taxon>
    </lineage>
</organism>
<dbReference type="EMBL" id="CBMG010001411">
    <property type="protein sequence ID" value="CEG03586.1"/>
    <property type="molecule type" value="Genomic_DNA"/>
</dbReference>
<evidence type="ECO:0000256" key="1">
    <source>
        <dbReference type="ARBA" id="ARBA00004370"/>
    </source>
</evidence>